<name>A0ABV4M0B4_VIBSP</name>
<feature type="transmembrane region" description="Helical" evidence="1">
    <location>
        <begin position="233"/>
        <end position="252"/>
    </location>
</feature>
<sequence length="263" mass="30704">MVRLESVLKEIEPKLAKGLIPRTGDDGKLVDLYSVVFYFEGSPLYLLERIDGNKLILKAWDDRLFSLDASSTFEMMEKLDIRIDHYHGLASHTYWSIRDYVFNEKTRLYKLKSLYILSKYHVPQLLFNRKKLQFPHRMKLLDTLINFQLNKPSKSFSSHEIMTQLYSPRWYLHPKGKASRKRMDLYLNSFVSSDELIIIDRGNYKVTGKAIATLEIYQMESAREKRTQTTQTALVILTLLLAIIGIIQSGILKVPTLLDFTKF</sequence>
<comment type="caution">
    <text evidence="2">The sequence shown here is derived from an EMBL/GenBank/DDBJ whole genome shotgun (WGS) entry which is preliminary data.</text>
</comment>
<protein>
    <submittedName>
        <fullName evidence="2">Uncharacterized protein</fullName>
    </submittedName>
</protein>
<dbReference type="EMBL" id="JBGOOW010000100">
    <property type="protein sequence ID" value="MEZ8184114.1"/>
    <property type="molecule type" value="Genomic_DNA"/>
</dbReference>
<keyword evidence="3" id="KW-1185">Reference proteome</keyword>
<keyword evidence="1" id="KW-1133">Transmembrane helix</keyword>
<accession>A0ABV4M0B4</accession>
<dbReference type="RefSeq" id="WP_371691529.1">
    <property type="nucleotide sequence ID" value="NZ_JBGONW010000087.1"/>
</dbReference>
<evidence type="ECO:0000313" key="2">
    <source>
        <dbReference type="EMBL" id="MEZ8184114.1"/>
    </source>
</evidence>
<reference evidence="2 3" key="1">
    <citation type="submission" date="2024-06" db="EMBL/GenBank/DDBJ databases">
        <authorList>
            <person name="Steensen K."/>
            <person name="Seneca J."/>
            <person name="Bartlau N."/>
            <person name="Yu A.X."/>
            <person name="Polz M.F."/>
        </authorList>
    </citation>
    <scope>NUCLEOTIDE SEQUENCE [LARGE SCALE GENOMIC DNA]</scope>
    <source>
        <strain evidence="2 3">1F145</strain>
    </source>
</reference>
<keyword evidence="1" id="KW-0812">Transmembrane</keyword>
<proteinExistence type="predicted"/>
<organism evidence="2 3">
    <name type="scientific">Vibrio splendidus</name>
    <dbReference type="NCBI Taxonomy" id="29497"/>
    <lineage>
        <taxon>Bacteria</taxon>
        <taxon>Pseudomonadati</taxon>
        <taxon>Pseudomonadota</taxon>
        <taxon>Gammaproteobacteria</taxon>
        <taxon>Vibrionales</taxon>
        <taxon>Vibrionaceae</taxon>
        <taxon>Vibrio</taxon>
    </lineage>
</organism>
<keyword evidence="1" id="KW-0472">Membrane</keyword>
<gene>
    <name evidence="2" type="ORF">ACED33_25985</name>
</gene>
<evidence type="ECO:0000313" key="3">
    <source>
        <dbReference type="Proteomes" id="UP001569200"/>
    </source>
</evidence>
<dbReference type="Proteomes" id="UP001569200">
    <property type="component" value="Unassembled WGS sequence"/>
</dbReference>
<evidence type="ECO:0000256" key="1">
    <source>
        <dbReference type="SAM" id="Phobius"/>
    </source>
</evidence>